<name>A0A7H0VHB1_9FLAO</name>
<sequence>MKYFLTVTFLIASISAKSQQVDGGNGHAIILDSNGIVYTIGRNNFGQIGDSTFINTSVPIEVSRLPKAMRISRGYDHSLAIDSSGYIWAWGRNNYGQLGTSILYDYNTPQKLSGHSDFIAVEGGHWHTVSLKRDGTVWTWGHNYYGELGNGTREHSQYPTQVITNDQNVLTEIIQIASVGYHTLALNSKGEVYSWGGNTYASLGHTKNKIQPYAEKIKSLSNITSIATGWHHSVALNDNAKFSYGDQTHLLRTENLQAHFFNL</sequence>
<dbReference type="InterPro" id="IPR058923">
    <property type="entry name" value="RCC1-like_dom"/>
</dbReference>
<dbReference type="Pfam" id="PF25390">
    <property type="entry name" value="WD40_RLD"/>
    <property type="match status" value="1"/>
</dbReference>
<keyword evidence="1" id="KW-0677">Repeat</keyword>
<keyword evidence="4" id="KW-1185">Reference proteome</keyword>
<dbReference type="RefSeq" id="WP_210759634.1">
    <property type="nucleotide sequence ID" value="NZ_CP060139.1"/>
</dbReference>
<dbReference type="PANTHER" id="PTHR22870:SF408">
    <property type="entry name" value="OS09G0560450 PROTEIN"/>
    <property type="match status" value="1"/>
</dbReference>
<dbReference type="PROSITE" id="PS50012">
    <property type="entry name" value="RCC1_3"/>
    <property type="match status" value="4"/>
</dbReference>
<dbReference type="PRINTS" id="PR00633">
    <property type="entry name" value="RCCNDNSATION"/>
</dbReference>
<protein>
    <recommendedName>
        <fullName evidence="2">RCC1-like domain-containing protein</fullName>
    </recommendedName>
</protein>
<dbReference type="PANTHER" id="PTHR22870">
    <property type="entry name" value="REGULATOR OF CHROMOSOME CONDENSATION"/>
    <property type="match status" value="1"/>
</dbReference>
<accession>A0A7H0VHB1</accession>
<proteinExistence type="predicted"/>
<dbReference type="InterPro" id="IPR000408">
    <property type="entry name" value="Reg_chr_condens"/>
</dbReference>
<organism evidence="3 4">
    <name type="scientific">Croceimicrobium hydrocarbonivorans</name>
    <dbReference type="NCBI Taxonomy" id="2761580"/>
    <lineage>
        <taxon>Bacteria</taxon>
        <taxon>Pseudomonadati</taxon>
        <taxon>Bacteroidota</taxon>
        <taxon>Flavobacteriia</taxon>
        <taxon>Flavobacteriales</taxon>
        <taxon>Owenweeksiaceae</taxon>
        <taxon>Croceimicrobium</taxon>
    </lineage>
</organism>
<dbReference type="SUPFAM" id="SSF50985">
    <property type="entry name" value="RCC1/BLIP-II"/>
    <property type="match status" value="1"/>
</dbReference>
<evidence type="ECO:0000313" key="3">
    <source>
        <dbReference type="EMBL" id="QNR25109.1"/>
    </source>
</evidence>
<dbReference type="InterPro" id="IPR051210">
    <property type="entry name" value="Ub_ligase/GEF_domain"/>
</dbReference>
<gene>
    <name evidence="3" type="ORF">H4K34_04530</name>
</gene>
<dbReference type="KEGG" id="chyd:H4K34_04530"/>
<evidence type="ECO:0000313" key="4">
    <source>
        <dbReference type="Proteomes" id="UP000516305"/>
    </source>
</evidence>
<reference evidence="3 4" key="1">
    <citation type="submission" date="2020-08" db="EMBL/GenBank/DDBJ databases">
        <title>Croceimicrobium hydrocarbonivorans gen. nov., sp. nov., a novel marine bacterium isolated from a bacterial consortium that degrades polyethylene terephthalate.</title>
        <authorList>
            <person name="Liu R."/>
        </authorList>
    </citation>
    <scope>NUCLEOTIDE SEQUENCE [LARGE SCALE GENOMIC DNA]</scope>
    <source>
        <strain evidence="3 4">A20-9</strain>
    </source>
</reference>
<dbReference type="EMBL" id="CP060139">
    <property type="protein sequence ID" value="QNR25109.1"/>
    <property type="molecule type" value="Genomic_DNA"/>
</dbReference>
<dbReference type="Gene3D" id="2.130.10.30">
    <property type="entry name" value="Regulator of chromosome condensation 1/beta-lactamase-inhibitor protein II"/>
    <property type="match status" value="1"/>
</dbReference>
<dbReference type="Proteomes" id="UP000516305">
    <property type="component" value="Chromosome"/>
</dbReference>
<dbReference type="InterPro" id="IPR009091">
    <property type="entry name" value="RCC1/BLIP-II"/>
</dbReference>
<evidence type="ECO:0000259" key="2">
    <source>
        <dbReference type="Pfam" id="PF25390"/>
    </source>
</evidence>
<dbReference type="AlphaFoldDB" id="A0A7H0VHB1"/>
<evidence type="ECO:0000256" key="1">
    <source>
        <dbReference type="ARBA" id="ARBA00022737"/>
    </source>
</evidence>
<feature type="domain" description="RCC1-like" evidence="2">
    <location>
        <begin position="16"/>
        <end position="248"/>
    </location>
</feature>